<dbReference type="KEGG" id="lab:LA76x_0756"/>
<dbReference type="InterPro" id="IPR013425">
    <property type="entry name" value="Autotrns_rpt"/>
</dbReference>
<dbReference type="InterPro" id="IPR051551">
    <property type="entry name" value="Autotransporter_adhesion"/>
</dbReference>
<keyword evidence="1 3" id="KW-0732">Signal</keyword>
<dbReference type="EMBL" id="CP011129">
    <property type="protein sequence ID" value="ALN78917.1"/>
    <property type="molecule type" value="Genomic_DNA"/>
</dbReference>
<dbReference type="eggNOG" id="COG3210">
    <property type="taxonomic scope" value="Bacteria"/>
</dbReference>
<feature type="compositionally biased region" description="Basic residues" evidence="2">
    <location>
        <begin position="2050"/>
        <end position="2061"/>
    </location>
</feature>
<dbReference type="SUPFAM" id="SSF51126">
    <property type="entry name" value="Pectin lyase-like"/>
    <property type="match status" value="3"/>
</dbReference>
<feature type="region of interest" description="Disordered" evidence="2">
    <location>
        <begin position="2050"/>
        <end position="2107"/>
    </location>
</feature>
<feature type="domain" description="Autotransporter" evidence="4">
    <location>
        <begin position="1673"/>
        <end position="1951"/>
    </location>
</feature>
<dbReference type="SMART" id="SM00869">
    <property type="entry name" value="Autotransporter"/>
    <property type="match status" value="1"/>
</dbReference>
<dbReference type="RefSeq" id="WP_057916640.1">
    <property type="nucleotide sequence ID" value="NZ_CP011129.1"/>
</dbReference>
<sequence>MPADARRRLRLHPLSRGIAQAIPLLIALQMFAGQARAACTPAAPTDGATVSCTGVPILLPPNPNSFLSNANNLDVTVQAGAIMSTLPGGTAMSLGGTGLTLNNLGAIDANAAGSLVLARALAVGNLVAPTSGNVAINNQGSIEGTFDGTFGLGGSAMLIANAGTTTIANSGSIGMSALGLFDPVNSVAVAIYGGGNVNFTNTGTITGRVAFASPGSGGNVFVNAGTINGSVSLGTALSNDTFVAVTGSTLGNPLIPLPPVTVPTPTVPPGLLTFAATGTVDAGVGGFDTLVLQNTVAGPGSGTGGSGSISALQYLNFENLTVNSGTWTLSGAVVSGSATLNGGLSLFDNALAFGTGTLTGNGGAIEASLPGLTLTQNVNLTGGLIVQGGNSLSLGGTVGGAGGLIKNGTGTLSLLGSNNFSGGLALNAGGLTLGSAGSLGTGLFLVGGPATLNTAFSGTLTNQVQLNGALTLNGAGALTLAGNINGAGSLTLGSGALALTGSNNYSGGTVLQAGSIDVGNNSALGTGALTVNGAGSLTGAAGVTLSNNIVLNNTLNFGAGGSGGALTLNGTISGAGGISLAGASGVTLNGSNIFSGGFNLGGGALTVGSNTALGSGAVTVSGAGSLDANTALSLANNFNLNAGLNILGSNDLALNGSIGGLAGLTKSGAATLSLGNANAFAGGVNLLGGGLSVGTSTSLGLGALTVNGAANFSSTTAVNLGNAVVLNADLGVGGSNDIAFGGLITGAGGLNYGGSATLSLNGANGFGGGVGLASGNLSVGNNLALGTGSLDVSGNAGLNAGVPGIALSNNVNLGTGTTLALSGANALALNGTIAGDGGLSINGSGAFTLGGSNSFGGGVSLASGSLLLGTDASLGTGTLGVTGNASLASTGAALNLGNAINLGAGAGLTLGGAADLSFGGTIGGAGSLIKTGAGAVSLNGANNFGGGFDLQAGTLNLGTDTALGSGALSVNGAATLNASTALNVSNAINLNAALSIGGANDLALGGSIGGSGGLSFNGPATLTLSGANAFNGGVALGGGTLAVGSDLALGSGALNVGGNAGLTASAANIALANAINLGAGTTLAISGANALSLDGSIGGAGGLAMNGTGTLELGGANLFGGGVALNAGTLGVGNNLALGTGTLSVGGDAELTATAPAIALGNAITLASGAQLGIGGANDLALNGTIGGAGSLAFDGSGTLTLGAANTFGGGFDLDAGTLALGSSTALGSGALDVGGNANLSAAVAGIDLANTVNVGAGSALSTIGNNALTLSGTVMGSGTLIKAGSAALTLSGNVAGFAGGLSVQGGTLNVGNPITAGFTSAAGTSANFSGGVDQLSATGAIAGAVDLGGGDDRFYSSLANLAGITGSINGNSGSDTFAVGGSGEGSLPWAALIGFEQLNLAAGGTLILPAGGTANFANSAIAGNLVLNGSLTGNAVVAAGGALIGDGALTGALTLGGTLAPSGLAGATGAAGGNGSVGASLNVASLTFNPGATLQVRQTGAGVTDSVIVAGTASLNGGQVVAIPQAGSYAPVTDYRIVDAGAISGAFTGVSQTALPFLDATLVTIGNDVFLRLSEHDAGGSGIRFNQFPGLSGNQQAVANALQTIADANSGQLPTLIAAARGLSAAQAPRAFDTLSGETYASIVSAQRYNAEQLQRSVARQLDRVRDAGVEDEDTLGTLWATAYGGRAEFDGEGLAGIDNSLAGFAMGLEGSPGANFRFGGHVGMAHSKMETDRRDDQVEADLFNVGIQWLYAPGPFWTQGAVGYSYASYDAEREIAVGTFNARTDAHFSGDGVYGMLEAGWRWDGASLRIEPLLGVYYSKLEAIRFSERGGGDANLVVSSDSFDATTAGIGVRFSGLPGQGARKWQPTADIRYLRDLQDDRPFARNAFAGASVPDFGVNGFVAERNRWNVGLGLSYRLSPVSSGFIEYRGDIGSDDRAHSLNMGLRLGWGGKAAVAAARAAPWAGAQANAGGVDPAATTSSTAKKASPAPAVAAAAVGSGTAVAASPASSAGTTAPTATAPANYGYCPIKPAGASKAAGSVAKAKARAARPISKSKRVASRGTGITAKPRRSATRLAAQTPPPAPPSGAVALPSHWCDEASARVD</sequence>
<dbReference type="PANTHER" id="PTHR35037">
    <property type="entry name" value="C-TERMINAL REGION OF AIDA-LIKE PROTEIN"/>
    <property type="match status" value="1"/>
</dbReference>
<dbReference type="InterPro" id="IPR036709">
    <property type="entry name" value="Autotransporte_beta_dom_sf"/>
</dbReference>
<dbReference type="PATRIC" id="fig|84531.8.peg.784"/>
<dbReference type="Pfam" id="PF12951">
    <property type="entry name" value="PATR"/>
    <property type="match status" value="9"/>
</dbReference>
<dbReference type="InterPro" id="IPR005546">
    <property type="entry name" value="Autotransporte_beta"/>
</dbReference>
<evidence type="ECO:0000256" key="1">
    <source>
        <dbReference type="ARBA" id="ARBA00022729"/>
    </source>
</evidence>
<proteinExistence type="predicted"/>
<dbReference type="InterPro" id="IPR011050">
    <property type="entry name" value="Pectin_lyase_fold/virulence"/>
</dbReference>
<accession>A0A0S2F5T7</accession>
<evidence type="ECO:0000256" key="3">
    <source>
        <dbReference type="SAM" id="SignalP"/>
    </source>
</evidence>
<dbReference type="SUPFAM" id="SSF103515">
    <property type="entry name" value="Autotransporter"/>
    <property type="match status" value="1"/>
</dbReference>
<evidence type="ECO:0000313" key="6">
    <source>
        <dbReference type="Proteomes" id="UP000060787"/>
    </source>
</evidence>
<dbReference type="PANTHER" id="PTHR35037:SF3">
    <property type="entry name" value="C-TERMINAL REGION OF AIDA-LIKE PROTEIN"/>
    <property type="match status" value="1"/>
</dbReference>
<dbReference type="STRING" id="84531.LA76x_0756"/>
<keyword evidence="6" id="KW-1185">Reference proteome</keyword>
<name>A0A0S2F5T7_LYSAN</name>
<reference evidence="5 6" key="1">
    <citation type="journal article" date="2015" name="BMC Genomics">
        <title>Comparative genomics and metabolic profiling of the genus Lysobacter.</title>
        <authorList>
            <person name="de Bruijn I."/>
            <person name="Cheng X."/>
            <person name="de Jager V."/>
            <person name="Exposito R.G."/>
            <person name="Watrous J."/>
            <person name="Patel N."/>
            <person name="Postma J."/>
            <person name="Dorrestein P.C."/>
            <person name="Kobayashi D."/>
            <person name="Raaijmakers J.M."/>
        </authorList>
    </citation>
    <scope>NUCLEOTIDE SEQUENCE [LARGE SCALE GENOMIC DNA]</scope>
    <source>
        <strain evidence="5 6">76</strain>
    </source>
</reference>
<dbReference type="Gene3D" id="2.40.128.130">
    <property type="entry name" value="Autotransporter beta-domain"/>
    <property type="match status" value="1"/>
</dbReference>
<protein>
    <submittedName>
        <fullName evidence="5">Autotransporter beta-domain protein</fullName>
    </submittedName>
</protein>
<feature type="signal peptide" evidence="3">
    <location>
        <begin position="1"/>
        <end position="37"/>
    </location>
</feature>
<dbReference type="NCBIfam" id="TIGR02601">
    <property type="entry name" value="autotrns_rpt"/>
    <property type="match status" value="4"/>
</dbReference>
<evidence type="ECO:0000256" key="2">
    <source>
        <dbReference type="SAM" id="MobiDB-lite"/>
    </source>
</evidence>
<organism evidence="5 6">
    <name type="scientific">Lysobacter antibioticus</name>
    <dbReference type="NCBI Taxonomy" id="84531"/>
    <lineage>
        <taxon>Bacteria</taxon>
        <taxon>Pseudomonadati</taxon>
        <taxon>Pseudomonadota</taxon>
        <taxon>Gammaproteobacteria</taxon>
        <taxon>Lysobacterales</taxon>
        <taxon>Lysobacteraceae</taxon>
        <taxon>Lysobacter</taxon>
    </lineage>
</organism>
<dbReference type="PROSITE" id="PS51208">
    <property type="entry name" value="AUTOTRANSPORTER"/>
    <property type="match status" value="1"/>
</dbReference>
<dbReference type="Proteomes" id="UP000060787">
    <property type="component" value="Chromosome"/>
</dbReference>
<feature type="chain" id="PRO_5006597217" evidence="3">
    <location>
        <begin position="38"/>
        <end position="2107"/>
    </location>
</feature>
<feature type="compositionally biased region" description="Basic and acidic residues" evidence="2">
    <location>
        <begin position="2098"/>
        <end position="2107"/>
    </location>
</feature>
<evidence type="ECO:0000313" key="5">
    <source>
        <dbReference type="EMBL" id="ALN78917.1"/>
    </source>
</evidence>
<evidence type="ECO:0000259" key="4">
    <source>
        <dbReference type="PROSITE" id="PS51208"/>
    </source>
</evidence>
<gene>
    <name evidence="5" type="ORF">LA76x_0756</name>
</gene>
<dbReference type="eggNOG" id="COG4625">
    <property type="taxonomic scope" value="Bacteria"/>
</dbReference>
<dbReference type="Pfam" id="PF03797">
    <property type="entry name" value="Autotransporter"/>
    <property type="match status" value="1"/>
</dbReference>